<dbReference type="Gene3D" id="3.40.50.1000">
    <property type="entry name" value="HAD superfamily/HAD-like"/>
    <property type="match status" value="1"/>
</dbReference>
<dbReference type="PRINTS" id="PR00413">
    <property type="entry name" value="HADHALOGNASE"/>
</dbReference>
<dbReference type="InterPro" id="IPR006439">
    <property type="entry name" value="HAD-SF_hydro_IA"/>
</dbReference>
<sequence length="230" mass="24085">MTRRPKVAFLDVNETLSDLRSVVGAFEEQGLSAEHVRTWYLSVLRDGFAATVLGDNPGYAVIGKEIAEFLIREVDPARADAAVDDGAAAIMTAMVAAQPHSDVVPGLVALADTGVRVMTLSNGSANVAKKLLGSTPADAAVEKYLSVIDAGAWKPAPASYRHGLAEAGVAAADALMVAVHPWDLEGARRVGLRTAWINRSGARWPSLFAPPDIEADSLTSLARAVAQSTG</sequence>
<dbReference type="Proteomes" id="UP000632454">
    <property type="component" value="Unassembled WGS sequence"/>
</dbReference>
<evidence type="ECO:0000256" key="1">
    <source>
        <dbReference type="ARBA" id="ARBA00022801"/>
    </source>
</evidence>
<keyword evidence="3" id="KW-1185">Reference proteome</keyword>
<dbReference type="RefSeq" id="WP_188491091.1">
    <property type="nucleotide sequence ID" value="NZ_BMCS01000002.1"/>
</dbReference>
<dbReference type="EMBL" id="BMCS01000002">
    <property type="protein sequence ID" value="GGF35293.1"/>
    <property type="molecule type" value="Genomic_DNA"/>
</dbReference>
<name>A0ABQ1V334_9NOCA</name>
<dbReference type="Pfam" id="PF00702">
    <property type="entry name" value="Hydrolase"/>
    <property type="match status" value="1"/>
</dbReference>
<comment type="caution">
    <text evidence="2">The sequence shown here is derived from an EMBL/GenBank/DDBJ whole genome shotgun (WGS) entry which is preliminary data.</text>
</comment>
<dbReference type="SFLD" id="SFLDS00003">
    <property type="entry name" value="Haloacid_Dehalogenase"/>
    <property type="match status" value="1"/>
</dbReference>
<proteinExistence type="predicted"/>
<evidence type="ECO:0000313" key="3">
    <source>
        <dbReference type="Proteomes" id="UP000632454"/>
    </source>
</evidence>
<dbReference type="SUPFAM" id="SSF56784">
    <property type="entry name" value="HAD-like"/>
    <property type="match status" value="1"/>
</dbReference>
<dbReference type="PANTHER" id="PTHR43316:SF3">
    <property type="entry name" value="HALOACID DEHALOGENASE, TYPE II (AFU_ORTHOLOGUE AFUA_2G07750)-RELATED"/>
    <property type="match status" value="1"/>
</dbReference>
<gene>
    <name evidence="2" type="ORF">GCM10007298_33890</name>
</gene>
<accession>A0ABQ1V334</accession>
<keyword evidence="1" id="KW-0378">Hydrolase</keyword>
<dbReference type="SFLD" id="SFLDG01129">
    <property type="entry name" value="C1.5:_HAD__Beta-PGM__Phosphata"/>
    <property type="match status" value="1"/>
</dbReference>
<dbReference type="InterPro" id="IPR051540">
    <property type="entry name" value="S-2-haloacid_dehalogenase"/>
</dbReference>
<protein>
    <submittedName>
        <fullName evidence="2">Dehalogenase</fullName>
    </submittedName>
</protein>
<dbReference type="PANTHER" id="PTHR43316">
    <property type="entry name" value="HYDROLASE, HALOACID DELAHOGENASE-RELATED"/>
    <property type="match status" value="1"/>
</dbReference>
<dbReference type="InterPro" id="IPR023214">
    <property type="entry name" value="HAD_sf"/>
</dbReference>
<evidence type="ECO:0000313" key="2">
    <source>
        <dbReference type="EMBL" id="GGF35293.1"/>
    </source>
</evidence>
<dbReference type="InterPro" id="IPR036412">
    <property type="entry name" value="HAD-like_sf"/>
</dbReference>
<organism evidence="2 3">
    <name type="scientific">Williamsia phyllosphaerae</name>
    <dbReference type="NCBI Taxonomy" id="885042"/>
    <lineage>
        <taxon>Bacteria</taxon>
        <taxon>Bacillati</taxon>
        <taxon>Actinomycetota</taxon>
        <taxon>Actinomycetes</taxon>
        <taxon>Mycobacteriales</taxon>
        <taxon>Nocardiaceae</taxon>
        <taxon>Williamsia</taxon>
    </lineage>
</organism>
<reference evidence="3" key="1">
    <citation type="journal article" date="2019" name="Int. J. Syst. Evol. Microbiol.">
        <title>The Global Catalogue of Microorganisms (GCM) 10K type strain sequencing project: providing services to taxonomists for standard genome sequencing and annotation.</title>
        <authorList>
            <consortium name="The Broad Institute Genomics Platform"/>
            <consortium name="The Broad Institute Genome Sequencing Center for Infectious Disease"/>
            <person name="Wu L."/>
            <person name="Ma J."/>
        </authorList>
    </citation>
    <scope>NUCLEOTIDE SEQUENCE [LARGE SCALE GENOMIC DNA]</scope>
    <source>
        <strain evidence="3">CCM 7855</strain>
    </source>
</reference>
<dbReference type="InterPro" id="IPR023198">
    <property type="entry name" value="PGP-like_dom2"/>
</dbReference>
<dbReference type="Gene3D" id="1.10.150.240">
    <property type="entry name" value="Putative phosphatase, domain 2"/>
    <property type="match status" value="1"/>
</dbReference>